<dbReference type="PANTHER" id="PTHR12972:SF0">
    <property type="entry name" value="PROTEIN DOWNSTREAM NEIGHBOR OF SON"/>
    <property type="match status" value="1"/>
</dbReference>
<protein>
    <recommendedName>
        <fullName evidence="8">Protein downstream neighbor of Son</fullName>
    </recommendedName>
</protein>
<sequence length="591" mass="64576">MESQSKRKLSPISPQFMKPSDVFKKRKQKQLSHSSQSPSKVSPAKTCAYSPLKCLENYANPTASPAKTFSPFRQKRSPKRIRNAFPIKKSSPKGKRKLNFQTITDTFNVFSIDENANIESTAAHTSATGAANGPHNRDTKQHLIDWTLKTRIRFVSSKAFGFRGSFRATEESAGISGFVRCLSGQVGAGGPTDQPIGAGCAEQTSPQDSMDTSFAAQLHKQCLVWQHPCLPWLTLFPRNENPKPGAPVPSKAPTFSIAPNTPLADALHTDWCKSVKSLYQLLKAKHCPYFYVCANSFTVLFRASGVADSDDIHALMTPTTTGFRKLLTDDGINFSMPFCDNNTPPVMADDMTSGFVSINSMSVVSESVDKTPKTPDVCDGGEDNEEPNAWLESLGLSQQDFPSLQSKRKNRCPQNSVSRMKSLVLIKGMSNTQLFLNFLLNTRLCIANSGPLSGVPPTLLSPTAFHGSALQSLKVKQTVSELTATESYNCLEVMGPILPNCLNGLVELLKRTHGSFKGSFATYEPTMAFSAVTVAKEANNTTSKAFAIENLKDCGLDKQFLAIVCSDESRAQEPISKLVAKNSIILYNHNF</sequence>
<dbReference type="GO" id="GO:0033260">
    <property type="term" value="P:nuclear DNA replication"/>
    <property type="evidence" value="ECO:0007669"/>
    <property type="project" value="TreeGrafter"/>
</dbReference>
<dbReference type="GO" id="GO:0005634">
    <property type="term" value="C:nucleus"/>
    <property type="evidence" value="ECO:0007669"/>
    <property type="project" value="UniProtKB-SubCell"/>
</dbReference>
<evidence type="ECO:0008006" key="8">
    <source>
        <dbReference type="Google" id="ProtNLM"/>
    </source>
</evidence>
<evidence type="ECO:0000313" key="7">
    <source>
        <dbReference type="Proteomes" id="UP000728032"/>
    </source>
</evidence>
<evidence type="ECO:0000313" key="6">
    <source>
        <dbReference type="EMBL" id="CAD7637568.1"/>
    </source>
</evidence>
<gene>
    <name evidence="6" type="ORF">ONB1V03_LOCUS892</name>
</gene>
<reference evidence="6" key="1">
    <citation type="submission" date="2020-11" db="EMBL/GenBank/DDBJ databases">
        <authorList>
            <person name="Tran Van P."/>
        </authorList>
    </citation>
    <scope>NUCLEOTIDE SEQUENCE</scope>
</reference>
<comment type="subcellular location">
    <subcellularLocation>
        <location evidence="1">Nucleus</location>
    </subcellularLocation>
</comment>
<organism evidence="6">
    <name type="scientific">Oppiella nova</name>
    <dbReference type="NCBI Taxonomy" id="334625"/>
    <lineage>
        <taxon>Eukaryota</taxon>
        <taxon>Metazoa</taxon>
        <taxon>Ecdysozoa</taxon>
        <taxon>Arthropoda</taxon>
        <taxon>Chelicerata</taxon>
        <taxon>Arachnida</taxon>
        <taxon>Acari</taxon>
        <taxon>Acariformes</taxon>
        <taxon>Sarcoptiformes</taxon>
        <taxon>Oribatida</taxon>
        <taxon>Brachypylina</taxon>
        <taxon>Oppioidea</taxon>
        <taxon>Oppiidae</taxon>
        <taxon>Oppiella</taxon>
    </lineage>
</organism>
<dbReference type="EMBL" id="CAJPVJ010000102">
    <property type="protein sequence ID" value="CAG2160895.1"/>
    <property type="molecule type" value="Genomic_DNA"/>
</dbReference>
<keyword evidence="7" id="KW-1185">Reference proteome</keyword>
<evidence type="ECO:0000256" key="5">
    <source>
        <dbReference type="SAM" id="MobiDB-lite"/>
    </source>
</evidence>
<dbReference type="Proteomes" id="UP000728032">
    <property type="component" value="Unassembled WGS sequence"/>
</dbReference>
<dbReference type="AlphaFoldDB" id="A0A7R9L9K0"/>
<dbReference type="PANTHER" id="PTHR12972">
    <property type="entry name" value="DOWNSTREAM NEIGHBOR OF SON"/>
    <property type="match status" value="1"/>
</dbReference>
<keyword evidence="2" id="KW-0217">Developmental protein</keyword>
<evidence type="ECO:0000256" key="4">
    <source>
        <dbReference type="ARBA" id="ARBA00025806"/>
    </source>
</evidence>
<dbReference type="OrthoDB" id="534063at2759"/>
<dbReference type="PRINTS" id="PR02064">
    <property type="entry name" value="DONSON"/>
</dbReference>
<evidence type="ECO:0000256" key="3">
    <source>
        <dbReference type="ARBA" id="ARBA00023242"/>
    </source>
</evidence>
<evidence type="ECO:0000256" key="1">
    <source>
        <dbReference type="ARBA" id="ARBA00004123"/>
    </source>
</evidence>
<dbReference type="InterPro" id="IPR024861">
    <property type="entry name" value="Donson"/>
</dbReference>
<name>A0A7R9L9K0_9ACAR</name>
<evidence type="ECO:0000256" key="2">
    <source>
        <dbReference type="ARBA" id="ARBA00022473"/>
    </source>
</evidence>
<accession>A0A7R9L9K0</accession>
<dbReference type="EMBL" id="OC914927">
    <property type="protein sequence ID" value="CAD7637568.1"/>
    <property type="molecule type" value="Genomic_DNA"/>
</dbReference>
<feature type="compositionally biased region" description="Low complexity" evidence="5">
    <location>
        <begin position="31"/>
        <end position="45"/>
    </location>
</feature>
<comment type="similarity">
    <text evidence="4">Belongs to the DONSON family.</text>
</comment>
<feature type="region of interest" description="Disordered" evidence="5">
    <location>
        <begin position="1"/>
        <end position="45"/>
    </location>
</feature>
<keyword evidence="3" id="KW-0539">Nucleus</keyword>
<proteinExistence type="inferred from homology"/>